<organism evidence="1 2">
    <name type="scientific">Levilactobacillus spicheri</name>
    <dbReference type="NCBI Taxonomy" id="216463"/>
    <lineage>
        <taxon>Bacteria</taxon>
        <taxon>Bacillati</taxon>
        <taxon>Bacillota</taxon>
        <taxon>Bacilli</taxon>
        <taxon>Lactobacillales</taxon>
        <taxon>Lactobacillaceae</taxon>
        <taxon>Levilactobacillus</taxon>
    </lineage>
</organism>
<evidence type="ECO:0000313" key="1">
    <source>
        <dbReference type="EMBL" id="GEO68001.1"/>
    </source>
</evidence>
<dbReference type="EMBL" id="BJZI01000077">
    <property type="protein sequence ID" value="GEO68001.1"/>
    <property type="molecule type" value="Genomic_DNA"/>
</dbReference>
<keyword evidence="2" id="KW-1185">Reference proteome</keyword>
<protein>
    <submittedName>
        <fullName evidence="1">Uncharacterized protein</fullName>
    </submittedName>
</protein>
<gene>
    <name evidence="1" type="ORF">LSP04_24200</name>
</gene>
<sequence length="45" mass="5025">MDDDLPAWAIQVACDLLGFYGLWEASDGDYQAIFDLAEDLADQED</sequence>
<name>A0ABQ0WYI7_9LACO</name>
<reference evidence="1 2" key="1">
    <citation type="submission" date="2019-07" db="EMBL/GenBank/DDBJ databases">
        <title>Whole genome shotgun sequence of Lactobacillus spicheri NBRC 107155.</title>
        <authorList>
            <person name="Hosoyama A."/>
            <person name="Uohara A."/>
            <person name="Ohji S."/>
            <person name="Ichikawa N."/>
        </authorList>
    </citation>
    <scope>NUCLEOTIDE SEQUENCE [LARGE SCALE GENOMIC DNA]</scope>
    <source>
        <strain evidence="1 2">NBRC 107155</strain>
    </source>
</reference>
<comment type="caution">
    <text evidence="1">The sequence shown here is derived from an EMBL/GenBank/DDBJ whole genome shotgun (WGS) entry which is preliminary data.</text>
</comment>
<dbReference type="Proteomes" id="UP000321691">
    <property type="component" value="Unassembled WGS sequence"/>
</dbReference>
<dbReference type="RefSeq" id="WP_156652734.1">
    <property type="nucleotide sequence ID" value="NZ_BJZI01000077.1"/>
</dbReference>
<accession>A0ABQ0WYI7</accession>
<evidence type="ECO:0000313" key="2">
    <source>
        <dbReference type="Proteomes" id="UP000321691"/>
    </source>
</evidence>
<proteinExistence type="predicted"/>